<dbReference type="RefSeq" id="WP_133798166.1">
    <property type="nucleotide sequence ID" value="NZ_SNWQ01000001.1"/>
</dbReference>
<sequence>MTELDLKDRLTASVANIDAPAELLDRARAGGSRRLRRRRFTSLATGALAVALIGGIAVTGQAILADTHPEVAAAPAAGDPYGFLLKQPTRGDLAGDQAYYDQVVAAWQGSHDKSENKSRGIFDDLRGTPQVAWAGSTPAGRAAIVVQQAYLHHHEDIQLDREGLYTLIGFVGPGTDGKPKVVADSYPAPGVGLATGFVVGDGPKALIVLDTGQQVGWSKERLYTPDGHSGRQYTPLKFTDGVSIVSLPDGVNVDSLRIRALPVTGPSGLNIHGVPGQGAESVGDNRLWSDSGSMLWAMTPGAEGLAKTAEDTLRNTLDAARDPAAYSFGFSLWTGYGKTANGSDLFIGELVLDRDLTRVYAVLKKDGKTTIVPGGVPLQESPLPVSIKLPDNQGWAVAQKDADLSYRIDGGNWSTPRKNALLIPAGRNAEVKVATSNGETTVQLH</sequence>
<evidence type="ECO:0000256" key="1">
    <source>
        <dbReference type="SAM" id="Phobius"/>
    </source>
</evidence>
<dbReference type="AlphaFoldDB" id="A0A4R6KR14"/>
<feature type="transmembrane region" description="Helical" evidence="1">
    <location>
        <begin position="43"/>
        <end position="64"/>
    </location>
</feature>
<reference evidence="2 3" key="1">
    <citation type="submission" date="2019-03" db="EMBL/GenBank/DDBJ databases">
        <title>Genomic Encyclopedia of Type Strains, Phase III (KMG-III): the genomes of soil and plant-associated and newly described type strains.</title>
        <authorList>
            <person name="Whitman W."/>
        </authorList>
    </citation>
    <scope>NUCLEOTIDE SEQUENCE [LARGE SCALE GENOMIC DNA]</scope>
    <source>
        <strain evidence="2 3">VKM Ac-2527</strain>
    </source>
</reference>
<keyword evidence="3" id="KW-1185">Reference proteome</keyword>
<keyword evidence="1" id="KW-0812">Transmembrane</keyword>
<name>A0A4R6KR14_9ACTN</name>
<dbReference type="Proteomes" id="UP000295388">
    <property type="component" value="Unassembled WGS sequence"/>
</dbReference>
<dbReference type="OrthoDB" id="3673627at2"/>
<proteinExistence type="predicted"/>
<dbReference type="EMBL" id="SNWQ01000001">
    <property type="protein sequence ID" value="TDO54594.1"/>
    <property type="molecule type" value="Genomic_DNA"/>
</dbReference>
<organism evidence="2 3">
    <name type="scientific">Kribbella caucasensis</name>
    <dbReference type="NCBI Taxonomy" id="2512215"/>
    <lineage>
        <taxon>Bacteria</taxon>
        <taxon>Bacillati</taxon>
        <taxon>Actinomycetota</taxon>
        <taxon>Actinomycetes</taxon>
        <taxon>Propionibacteriales</taxon>
        <taxon>Kribbellaceae</taxon>
        <taxon>Kribbella</taxon>
    </lineage>
</organism>
<keyword evidence="1" id="KW-1133">Transmembrane helix</keyword>
<evidence type="ECO:0000313" key="2">
    <source>
        <dbReference type="EMBL" id="TDO54594.1"/>
    </source>
</evidence>
<gene>
    <name evidence="2" type="ORF">EV643_101384</name>
</gene>
<accession>A0A4R6KR14</accession>
<evidence type="ECO:0000313" key="3">
    <source>
        <dbReference type="Proteomes" id="UP000295388"/>
    </source>
</evidence>
<comment type="caution">
    <text evidence="2">The sequence shown here is derived from an EMBL/GenBank/DDBJ whole genome shotgun (WGS) entry which is preliminary data.</text>
</comment>
<protein>
    <submittedName>
        <fullName evidence="2">Uncharacterized protein</fullName>
    </submittedName>
</protein>
<keyword evidence="1" id="KW-0472">Membrane</keyword>